<evidence type="ECO:0000256" key="8">
    <source>
        <dbReference type="PROSITE-ProRule" id="PRU10141"/>
    </source>
</evidence>
<dbReference type="InterPro" id="IPR008271">
    <property type="entry name" value="Ser/Thr_kinase_AS"/>
</dbReference>
<dbReference type="GO" id="GO:0004707">
    <property type="term" value="F:MAP kinase activity"/>
    <property type="evidence" value="ECO:0007669"/>
    <property type="project" value="UniProtKB-EC"/>
</dbReference>
<dbReference type="WBParaSite" id="Pan_g22218.t1">
    <property type="protein sequence ID" value="Pan_g22218.t1"/>
    <property type="gene ID" value="Pan_g22218"/>
</dbReference>
<keyword evidence="3 8" id="KW-0547">Nucleotide-binding</keyword>
<evidence type="ECO:0000256" key="7">
    <source>
        <dbReference type="ARBA" id="ARBA00048312"/>
    </source>
</evidence>
<dbReference type="GO" id="GO:0005737">
    <property type="term" value="C:cytoplasm"/>
    <property type="evidence" value="ECO:0007669"/>
    <property type="project" value="UniProtKB-ARBA"/>
</dbReference>
<evidence type="ECO:0000256" key="5">
    <source>
        <dbReference type="ARBA" id="ARBA00022840"/>
    </source>
</evidence>
<comment type="cofactor">
    <cofactor evidence="10">
        <name>Mg(2+)</name>
        <dbReference type="ChEBI" id="CHEBI:18420"/>
    </cofactor>
</comment>
<comment type="activity regulation">
    <text evidence="10">Activated by threonine and tyrosine phosphorylation.</text>
</comment>
<evidence type="ECO:0000256" key="9">
    <source>
        <dbReference type="RuleBase" id="RU000304"/>
    </source>
</evidence>
<dbReference type="InterPro" id="IPR017441">
    <property type="entry name" value="Protein_kinase_ATP_BS"/>
</dbReference>
<reference evidence="13" key="1">
    <citation type="journal article" date="2013" name="Genetics">
        <title>The draft genome and transcriptome of Panagrellus redivivus are shaped by the harsh demands of a free-living lifestyle.</title>
        <authorList>
            <person name="Srinivasan J."/>
            <person name="Dillman A.R."/>
            <person name="Macchietto M.G."/>
            <person name="Heikkinen L."/>
            <person name="Lakso M."/>
            <person name="Fracchia K.M."/>
            <person name="Antoshechkin I."/>
            <person name="Mortazavi A."/>
            <person name="Wong G."/>
            <person name="Sternberg P.W."/>
        </authorList>
    </citation>
    <scope>NUCLEOTIDE SEQUENCE [LARGE SCALE GENOMIC DNA]</scope>
    <source>
        <strain evidence="13">MT8872</strain>
    </source>
</reference>
<feature type="domain" description="Protein kinase" evidence="12">
    <location>
        <begin position="73"/>
        <end position="362"/>
    </location>
</feature>
<dbReference type="Gene3D" id="3.30.200.20">
    <property type="entry name" value="Phosphorylase Kinase, domain 1"/>
    <property type="match status" value="1"/>
</dbReference>
<name>A0A7E4VKI0_PANRE</name>
<dbReference type="PROSITE" id="PS00108">
    <property type="entry name" value="PROTEIN_KINASE_ST"/>
    <property type="match status" value="1"/>
</dbReference>
<dbReference type="FunFam" id="3.30.200.20:FF:000961">
    <property type="entry name" value="Mitogen-activated protein kinase"/>
    <property type="match status" value="1"/>
</dbReference>
<evidence type="ECO:0000256" key="11">
    <source>
        <dbReference type="SAM" id="MobiDB-lite"/>
    </source>
</evidence>
<dbReference type="PROSITE" id="PS01351">
    <property type="entry name" value="MAPK"/>
    <property type="match status" value="1"/>
</dbReference>
<dbReference type="Proteomes" id="UP000492821">
    <property type="component" value="Unassembled WGS sequence"/>
</dbReference>
<proteinExistence type="inferred from homology"/>
<evidence type="ECO:0000313" key="14">
    <source>
        <dbReference type="WBParaSite" id="Pan_g22218.t1"/>
    </source>
</evidence>
<comment type="catalytic activity">
    <reaction evidence="7">
        <text>L-seryl-[protein] + ATP = O-phospho-L-seryl-[protein] + ADP + H(+)</text>
        <dbReference type="Rhea" id="RHEA:17989"/>
        <dbReference type="Rhea" id="RHEA-COMP:9863"/>
        <dbReference type="Rhea" id="RHEA-COMP:11604"/>
        <dbReference type="ChEBI" id="CHEBI:15378"/>
        <dbReference type="ChEBI" id="CHEBI:29999"/>
        <dbReference type="ChEBI" id="CHEBI:30616"/>
        <dbReference type="ChEBI" id="CHEBI:83421"/>
        <dbReference type="ChEBI" id="CHEBI:456216"/>
        <dbReference type="EC" id="2.7.11.24"/>
    </reaction>
</comment>
<evidence type="ECO:0000256" key="10">
    <source>
        <dbReference type="RuleBase" id="RU361165"/>
    </source>
</evidence>
<evidence type="ECO:0000256" key="1">
    <source>
        <dbReference type="ARBA" id="ARBA00022527"/>
    </source>
</evidence>
<protein>
    <recommendedName>
        <fullName evidence="10">Mitogen-activated protein kinase</fullName>
        <ecNumber evidence="10">2.7.11.24</ecNumber>
    </recommendedName>
</protein>
<evidence type="ECO:0000256" key="4">
    <source>
        <dbReference type="ARBA" id="ARBA00022777"/>
    </source>
</evidence>
<comment type="catalytic activity">
    <reaction evidence="6 10">
        <text>L-threonyl-[protein] + ATP = O-phospho-L-threonyl-[protein] + ADP + H(+)</text>
        <dbReference type="Rhea" id="RHEA:46608"/>
        <dbReference type="Rhea" id="RHEA-COMP:11060"/>
        <dbReference type="Rhea" id="RHEA-COMP:11605"/>
        <dbReference type="ChEBI" id="CHEBI:15378"/>
        <dbReference type="ChEBI" id="CHEBI:30013"/>
        <dbReference type="ChEBI" id="CHEBI:30616"/>
        <dbReference type="ChEBI" id="CHEBI:61977"/>
        <dbReference type="ChEBI" id="CHEBI:456216"/>
        <dbReference type="EC" id="2.7.11.24"/>
    </reaction>
</comment>
<dbReference type="InterPro" id="IPR003527">
    <property type="entry name" value="MAP_kinase_CS"/>
</dbReference>
<evidence type="ECO:0000259" key="12">
    <source>
        <dbReference type="PROSITE" id="PS50011"/>
    </source>
</evidence>
<evidence type="ECO:0000256" key="2">
    <source>
        <dbReference type="ARBA" id="ARBA00022679"/>
    </source>
</evidence>
<evidence type="ECO:0000256" key="6">
    <source>
        <dbReference type="ARBA" id="ARBA00047592"/>
    </source>
</evidence>
<dbReference type="PROSITE" id="PS00107">
    <property type="entry name" value="PROTEIN_KINASE_ATP"/>
    <property type="match status" value="1"/>
</dbReference>
<dbReference type="InterPro" id="IPR000719">
    <property type="entry name" value="Prot_kinase_dom"/>
</dbReference>
<feature type="compositionally biased region" description="Low complexity" evidence="11">
    <location>
        <begin position="42"/>
        <end position="55"/>
    </location>
</feature>
<feature type="compositionally biased region" description="Polar residues" evidence="11">
    <location>
        <begin position="56"/>
        <end position="65"/>
    </location>
</feature>
<keyword evidence="2 10" id="KW-0808">Transferase</keyword>
<dbReference type="InterPro" id="IPR050117">
    <property type="entry name" value="MAPK"/>
</dbReference>
<sequence length="462" mass="51855">MPNHSNHGAVGDDQQNGMNRRQTSGIPQATVYPLHASISVDSSSAAGSSSGSSSAMETNRSTTGPQIIAPAKQEPDRQIGIGAFGYVWAVTDPRTNRQVALKKMSNVFQNLSSSKRVFREIRMLDSFRNDNVLGLLDVLRPSNGDFFEEIYILTELMESDLHRIIVSKQPLHDDHHKLFTYQILRGLKYLHSANIIHRDLKPANLLVNQNCLLRICDFGLARVWDPRDKENMTHEVVTQHYRAPELLMGARRYSSAVDIWSVGCIFAELVSGKILFDVGGPVEQLDAIIELLGTPTQQAMSGACLGAVAHVQKLKKCRDKSESLIRLSPKMMPFTVDFLQKMLKFDPLCRVTAAQALEHAYVQLGRARFHTHNCTCCTDDAEGRRVHAPNLEPLHQNPINPVWEKELARMTMFELRDSVHKFIIDRPAVCGIPLTIEGFDSGHRYAEYTTGIPNRKPIKPVW</sequence>
<dbReference type="PANTHER" id="PTHR24055">
    <property type="entry name" value="MITOGEN-ACTIVATED PROTEIN KINASE"/>
    <property type="match status" value="1"/>
</dbReference>
<evidence type="ECO:0000313" key="13">
    <source>
        <dbReference type="Proteomes" id="UP000492821"/>
    </source>
</evidence>
<reference evidence="14" key="2">
    <citation type="submission" date="2020-10" db="UniProtKB">
        <authorList>
            <consortium name="WormBaseParasite"/>
        </authorList>
    </citation>
    <scope>IDENTIFICATION</scope>
</reference>
<feature type="binding site" evidence="8">
    <location>
        <position position="102"/>
    </location>
    <ligand>
        <name>ATP</name>
        <dbReference type="ChEBI" id="CHEBI:30616"/>
    </ligand>
</feature>
<keyword evidence="5 8" id="KW-0067">ATP-binding</keyword>
<keyword evidence="4 10" id="KW-0418">Kinase</keyword>
<accession>A0A7E4VKI0</accession>
<comment type="similarity">
    <text evidence="10">Belongs to the protein kinase superfamily. Ser/Thr protein kinase family. MAP kinase subfamily.</text>
</comment>
<dbReference type="InterPro" id="IPR011009">
    <property type="entry name" value="Kinase-like_dom_sf"/>
</dbReference>
<dbReference type="SMART" id="SM00220">
    <property type="entry name" value="S_TKc"/>
    <property type="match status" value="1"/>
</dbReference>
<feature type="region of interest" description="Disordered" evidence="11">
    <location>
        <begin position="42"/>
        <end position="74"/>
    </location>
</feature>
<dbReference type="AlphaFoldDB" id="A0A7E4VKI0"/>
<dbReference type="Pfam" id="PF00069">
    <property type="entry name" value="Pkinase"/>
    <property type="match status" value="1"/>
</dbReference>
<feature type="region of interest" description="Disordered" evidence="11">
    <location>
        <begin position="1"/>
        <end position="22"/>
    </location>
</feature>
<dbReference type="PROSITE" id="PS50011">
    <property type="entry name" value="PROTEIN_KINASE_DOM"/>
    <property type="match status" value="1"/>
</dbReference>
<keyword evidence="13" id="KW-1185">Reference proteome</keyword>
<dbReference type="FunFam" id="1.10.510.10:FF:000040">
    <property type="entry name" value="Mitogen-activated protein kinase"/>
    <property type="match status" value="1"/>
</dbReference>
<dbReference type="GO" id="GO:0005524">
    <property type="term" value="F:ATP binding"/>
    <property type="evidence" value="ECO:0007669"/>
    <property type="project" value="UniProtKB-UniRule"/>
</dbReference>
<dbReference type="Gene3D" id="1.10.510.10">
    <property type="entry name" value="Transferase(Phosphotransferase) domain 1"/>
    <property type="match status" value="1"/>
</dbReference>
<keyword evidence="10" id="KW-0460">Magnesium</keyword>
<keyword evidence="1 9" id="KW-0723">Serine/threonine-protein kinase</keyword>
<organism evidence="13 14">
    <name type="scientific">Panagrellus redivivus</name>
    <name type="common">Microworm</name>
    <dbReference type="NCBI Taxonomy" id="6233"/>
    <lineage>
        <taxon>Eukaryota</taxon>
        <taxon>Metazoa</taxon>
        <taxon>Ecdysozoa</taxon>
        <taxon>Nematoda</taxon>
        <taxon>Chromadorea</taxon>
        <taxon>Rhabditida</taxon>
        <taxon>Tylenchina</taxon>
        <taxon>Panagrolaimomorpha</taxon>
        <taxon>Panagrolaimoidea</taxon>
        <taxon>Panagrolaimidae</taxon>
        <taxon>Panagrellus</taxon>
    </lineage>
</organism>
<dbReference type="EC" id="2.7.11.24" evidence="10"/>
<evidence type="ECO:0000256" key="3">
    <source>
        <dbReference type="ARBA" id="ARBA00022741"/>
    </source>
</evidence>
<dbReference type="SUPFAM" id="SSF56112">
    <property type="entry name" value="Protein kinase-like (PK-like)"/>
    <property type="match status" value="1"/>
</dbReference>
<feature type="compositionally biased region" description="Polar residues" evidence="11">
    <location>
        <begin position="13"/>
        <end position="22"/>
    </location>
</feature>